<dbReference type="Pfam" id="PF08220">
    <property type="entry name" value="HTH_DeoR"/>
    <property type="match status" value="1"/>
</dbReference>
<dbReference type="RefSeq" id="WP_055285186.1">
    <property type="nucleotide sequence ID" value="NZ_CYYP01000001.1"/>
</dbReference>
<dbReference type="Gene3D" id="3.40.50.1360">
    <property type="match status" value="1"/>
</dbReference>
<sequence>MLAEDRLNTIVSMVQQAGSVTVPELADALGVTASTIRRDLQTLDRAHRIAKVHGGATSLERAHVTRDLTISERSDLHNDDKERICARAAALVEPESFVYIDSGSTTLRLIEHLPHLESVTYVTDSVLHAQHLAVRGMRTVVLGGELKPETEALVGPDALATLDRYNFNCGFWGSNGIAAEQGFTAPDIEEAQVKRISMRHTAKRFVISDASKFGMVAPVKFADFRDATIITAGEVPAKYRAMDNVITV</sequence>
<accession>A0A173WIB2</accession>
<dbReference type="PANTHER" id="PTHR30363">
    <property type="entry name" value="HTH-TYPE TRANSCRIPTIONAL REGULATOR SRLR-RELATED"/>
    <property type="match status" value="1"/>
</dbReference>
<dbReference type="InterPro" id="IPR018356">
    <property type="entry name" value="Tscrpt_reg_HTH_DeoR_CS"/>
</dbReference>
<dbReference type="GO" id="GO:0003700">
    <property type="term" value="F:DNA-binding transcription factor activity"/>
    <property type="evidence" value="ECO:0007669"/>
    <property type="project" value="InterPro"/>
</dbReference>
<dbReference type="GO" id="GO:0016740">
    <property type="term" value="F:transferase activity"/>
    <property type="evidence" value="ECO:0007669"/>
    <property type="project" value="UniProtKB-KW"/>
</dbReference>
<feature type="domain" description="HTH deoR-type" evidence="4">
    <location>
        <begin position="3"/>
        <end position="58"/>
    </location>
</feature>
<dbReference type="PROSITE" id="PS51000">
    <property type="entry name" value="HTH_DEOR_2"/>
    <property type="match status" value="1"/>
</dbReference>
<evidence type="ECO:0000313" key="6">
    <source>
        <dbReference type="Proteomes" id="UP000095468"/>
    </source>
</evidence>
<dbReference type="Pfam" id="PF00455">
    <property type="entry name" value="DeoRC"/>
    <property type="match status" value="1"/>
</dbReference>
<keyword evidence="2" id="KW-0238">DNA-binding</keyword>
<keyword evidence="5" id="KW-0808">Transferase</keyword>
<dbReference type="SMART" id="SM00420">
    <property type="entry name" value="HTH_DEOR"/>
    <property type="match status" value="1"/>
</dbReference>
<dbReference type="GO" id="GO:0003677">
    <property type="term" value="F:DNA binding"/>
    <property type="evidence" value="ECO:0007669"/>
    <property type="project" value="UniProtKB-KW"/>
</dbReference>
<organism evidence="5 6">
    <name type="scientific">Collinsella aerofaciens</name>
    <dbReference type="NCBI Taxonomy" id="74426"/>
    <lineage>
        <taxon>Bacteria</taxon>
        <taxon>Bacillati</taxon>
        <taxon>Actinomycetota</taxon>
        <taxon>Coriobacteriia</taxon>
        <taxon>Coriobacteriales</taxon>
        <taxon>Coriobacteriaceae</taxon>
        <taxon>Collinsella</taxon>
    </lineage>
</organism>
<dbReference type="PROSITE" id="PS00894">
    <property type="entry name" value="HTH_DEOR_1"/>
    <property type="match status" value="1"/>
</dbReference>
<dbReference type="EMBL" id="CYYP01000001">
    <property type="protein sequence ID" value="CUN39279.1"/>
    <property type="molecule type" value="Genomic_DNA"/>
</dbReference>
<dbReference type="SUPFAM" id="SSF100950">
    <property type="entry name" value="NagB/RpiA/CoA transferase-like"/>
    <property type="match status" value="1"/>
</dbReference>
<keyword evidence="3" id="KW-0804">Transcription</keyword>
<dbReference type="AlphaFoldDB" id="A0A173WIB2"/>
<evidence type="ECO:0000256" key="2">
    <source>
        <dbReference type="ARBA" id="ARBA00023125"/>
    </source>
</evidence>
<dbReference type="SUPFAM" id="SSF46785">
    <property type="entry name" value="Winged helix' DNA-binding domain"/>
    <property type="match status" value="1"/>
</dbReference>
<reference evidence="5 6" key="1">
    <citation type="submission" date="2015-09" db="EMBL/GenBank/DDBJ databases">
        <authorList>
            <consortium name="Pathogen Informatics"/>
        </authorList>
    </citation>
    <scope>NUCLEOTIDE SEQUENCE [LARGE SCALE GENOMIC DNA]</scope>
    <source>
        <strain evidence="5 6">2789STDY5608823</strain>
    </source>
</reference>
<dbReference type="InterPro" id="IPR001034">
    <property type="entry name" value="DeoR_HTH"/>
</dbReference>
<dbReference type="InterPro" id="IPR037171">
    <property type="entry name" value="NagB/RpiA_transferase-like"/>
</dbReference>
<protein>
    <submittedName>
        <fullName evidence="5">Lactose phosphotransferase system repressor</fullName>
    </submittedName>
</protein>
<dbReference type="InterPro" id="IPR014036">
    <property type="entry name" value="DeoR-like_C"/>
</dbReference>
<evidence type="ECO:0000259" key="4">
    <source>
        <dbReference type="PROSITE" id="PS51000"/>
    </source>
</evidence>
<dbReference type="InterPro" id="IPR050313">
    <property type="entry name" value="Carb_Metab_HTH_regulators"/>
</dbReference>
<dbReference type="SMART" id="SM01134">
    <property type="entry name" value="DeoRC"/>
    <property type="match status" value="1"/>
</dbReference>
<evidence type="ECO:0000256" key="3">
    <source>
        <dbReference type="ARBA" id="ARBA00023163"/>
    </source>
</evidence>
<dbReference type="Gene3D" id="1.10.10.10">
    <property type="entry name" value="Winged helix-like DNA-binding domain superfamily/Winged helix DNA-binding domain"/>
    <property type="match status" value="1"/>
</dbReference>
<dbReference type="InterPro" id="IPR036388">
    <property type="entry name" value="WH-like_DNA-bd_sf"/>
</dbReference>
<dbReference type="Proteomes" id="UP000095468">
    <property type="component" value="Unassembled WGS sequence"/>
</dbReference>
<dbReference type="InterPro" id="IPR036390">
    <property type="entry name" value="WH_DNA-bd_sf"/>
</dbReference>
<proteinExistence type="predicted"/>
<gene>
    <name evidence="5" type="primary">lacR_1</name>
    <name evidence="5" type="ORF">ERS852381_00136</name>
</gene>
<evidence type="ECO:0000256" key="1">
    <source>
        <dbReference type="ARBA" id="ARBA00023015"/>
    </source>
</evidence>
<name>A0A173WIB2_9ACTN</name>
<dbReference type="PRINTS" id="PR00037">
    <property type="entry name" value="HTHLACR"/>
</dbReference>
<evidence type="ECO:0000313" key="5">
    <source>
        <dbReference type="EMBL" id="CUN39279.1"/>
    </source>
</evidence>
<dbReference type="PANTHER" id="PTHR30363:SF56">
    <property type="entry name" value="TRANSCRIPTIONAL REGULATOR, DEOR FAMILY"/>
    <property type="match status" value="1"/>
</dbReference>
<keyword evidence="1" id="KW-0805">Transcription regulation</keyword>